<dbReference type="PANTHER" id="PTHR33823">
    <property type="entry name" value="RNA POLYMERASE-BINDING TRANSCRIPTION FACTOR DKSA-RELATED"/>
    <property type="match status" value="1"/>
</dbReference>
<dbReference type="InterPro" id="IPR000962">
    <property type="entry name" value="Znf_DskA_TraR"/>
</dbReference>
<evidence type="ECO:0000313" key="8">
    <source>
        <dbReference type="EMBL" id="PIR68497.1"/>
    </source>
</evidence>
<accession>A0A2H0TBY1</accession>
<organism evidence="8 9">
    <name type="scientific">Candidatus Nomurabacteria bacterium CG10_big_fil_rev_8_21_14_0_10_35_16</name>
    <dbReference type="NCBI Taxonomy" id="1974731"/>
    <lineage>
        <taxon>Bacteria</taxon>
        <taxon>Candidatus Nomuraibacteriota</taxon>
    </lineage>
</organism>
<dbReference type="GO" id="GO:0008270">
    <property type="term" value="F:zinc ion binding"/>
    <property type="evidence" value="ECO:0007669"/>
    <property type="project" value="UniProtKB-KW"/>
</dbReference>
<feature type="domain" description="Zinc finger DksA/TraR C4-type" evidence="7">
    <location>
        <begin position="115"/>
        <end position="141"/>
    </location>
</feature>
<proteinExistence type="predicted"/>
<feature type="region of interest" description="Disordered" evidence="6">
    <location>
        <begin position="56"/>
        <end position="80"/>
    </location>
</feature>
<dbReference type="PANTHER" id="PTHR33823:SF5">
    <property type="entry name" value="DNAK SUPPRESSOR PROTEIN"/>
    <property type="match status" value="1"/>
</dbReference>
<evidence type="ECO:0000256" key="3">
    <source>
        <dbReference type="ARBA" id="ARBA00022833"/>
    </source>
</evidence>
<dbReference type="Pfam" id="PF01258">
    <property type="entry name" value="zf-dskA_traR"/>
    <property type="match status" value="1"/>
</dbReference>
<evidence type="ECO:0000256" key="2">
    <source>
        <dbReference type="ARBA" id="ARBA00022771"/>
    </source>
</evidence>
<dbReference type="Gene3D" id="1.20.120.910">
    <property type="entry name" value="DksA, coiled-coil domain"/>
    <property type="match status" value="1"/>
</dbReference>
<protein>
    <recommendedName>
        <fullName evidence="7">Zinc finger DksA/TraR C4-type domain-containing protein</fullName>
    </recommendedName>
</protein>
<keyword evidence="2" id="KW-0863">Zinc-finger</keyword>
<comment type="caution">
    <text evidence="8">The sequence shown here is derived from an EMBL/GenBank/DDBJ whole genome shotgun (WGS) entry which is preliminary data.</text>
</comment>
<dbReference type="PROSITE" id="PS51128">
    <property type="entry name" value="ZF_DKSA_2"/>
    <property type="match status" value="1"/>
</dbReference>
<evidence type="ECO:0000259" key="7">
    <source>
        <dbReference type="Pfam" id="PF01258"/>
    </source>
</evidence>
<evidence type="ECO:0000256" key="6">
    <source>
        <dbReference type="SAM" id="MobiDB-lite"/>
    </source>
</evidence>
<keyword evidence="5" id="KW-0175">Coiled coil</keyword>
<evidence type="ECO:0000256" key="4">
    <source>
        <dbReference type="PROSITE-ProRule" id="PRU00510"/>
    </source>
</evidence>
<gene>
    <name evidence="8" type="ORF">COU49_00440</name>
</gene>
<evidence type="ECO:0000256" key="5">
    <source>
        <dbReference type="SAM" id="Coils"/>
    </source>
</evidence>
<comment type="caution">
    <text evidence="4">Lacks conserved residue(s) required for the propagation of feature annotation.</text>
</comment>
<dbReference type="EMBL" id="PFCQ01000003">
    <property type="protein sequence ID" value="PIR68497.1"/>
    <property type="molecule type" value="Genomic_DNA"/>
</dbReference>
<sequence length="147" mass="16912">MSISLDDYILKLGFFPCLAKTTCYHLGVMLNKKKIKEQLEQERDILIEQMQDMGKLNPENGEWEATPQEIDGPESDHNDMADRFEDFEAKSSMIKSLESRLQNILQALSEINKVSFGKCEVCKKDIEMARMKVNPAARTCKKHLENN</sequence>
<reference evidence="9" key="1">
    <citation type="submission" date="2017-09" db="EMBL/GenBank/DDBJ databases">
        <title>Depth-based differentiation of microbial function through sediment-hosted aquifers and enrichment of novel symbionts in the deep terrestrial subsurface.</title>
        <authorList>
            <person name="Probst A.J."/>
            <person name="Ladd B."/>
            <person name="Jarett J.K."/>
            <person name="Geller-Mcgrath D.E."/>
            <person name="Sieber C.M.K."/>
            <person name="Emerson J.B."/>
            <person name="Anantharaman K."/>
            <person name="Thomas B.C."/>
            <person name="Malmstrom R."/>
            <person name="Stieglmeier M."/>
            <person name="Klingl A."/>
            <person name="Woyke T."/>
            <person name="Ryan C.M."/>
            <person name="Banfield J.F."/>
        </authorList>
    </citation>
    <scope>NUCLEOTIDE SEQUENCE [LARGE SCALE GENOMIC DNA]</scope>
</reference>
<feature type="coiled-coil region" evidence="5">
    <location>
        <begin position="29"/>
        <end position="56"/>
    </location>
</feature>
<dbReference type="AlphaFoldDB" id="A0A2H0TBY1"/>
<evidence type="ECO:0000256" key="1">
    <source>
        <dbReference type="ARBA" id="ARBA00022723"/>
    </source>
</evidence>
<dbReference type="Proteomes" id="UP000230094">
    <property type="component" value="Unassembled WGS sequence"/>
</dbReference>
<keyword evidence="1" id="KW-0479">Metal-binding</keyword>
<evidence type="ECO:0000313" key="9">
    <source>
        <dbReference type="Proteomes" id="UP000230094"/>
    </source>
</evidence>
<name>A0A2H0TBY1_9BACT</name>
<keyword evidence="3" id="KW-0862">Zinc</keyword>